<organism evidence="2 3">
    <name type="scientific">Klebsiella pneumoniae</name>
    <dbReference type="NCBI Taxonomy" id="573"/>
    <lineage>
        <taxon>Bacteria</taxon>
        <taxon>Pseudomonadati</taxon>
        <taxon>Pseudomonadota</taxon>
        <taxon>Gammaproteobacteria</taxon>
        <taxon>Enterobacterales</taxon>
        <taxon>Enterobacteriaceae</taxon>
        <taxon>Klebsiella/Raoultella group</taxon>
        <taxon>Klebsiella</taxon>
        <taxon>Klebsiella pneumoniae complex</taxon>
    </lineage>
</organism>
<gene>
    <name evidence="2" type="primary">traC_2</name>
    <name evidence="2" type="ORF">NCTC9128_05789</name>
</gene>
<protein>
    <submittedName>
        <fullName evidence="2">Putative antirestriction protein</fullName>
        <ecNumber evidence="2">2.7.7.-</ecNumber>
    </submittedName>
</protein>
<accession>A0A2X3F0L0</accession>
<evidence type="ECO:0000313" key="2">
    <source>
        <dbReference type="EMBL" id="SQC39645.1"/>
    </source>
</evidence>
<keyword evidence="2" id="KW-0808">Transferase</keyword>
<sequence>MMPHPQQFESSEAYYATLLHELTHATGHASRINRPGIAGAERTEALYAAEELVAERGSAFLCAHCGMQGRLQHASYIGYWLDILRQDKRAVIRASGMARHASEWLLNAVPQPCQLSA</sequence>
<evidence type="ECO:0000259" key="1">
    <source>
        <dbReference type="Pfam" id="PF18818"/>
    </source>
</evidence>
<dbReference type="Pfam" id="PF18818">
    <property type="entry name" value="MPTase-PolyVal"/>
    <property type="match status" value="1"/>
</dbReference>
<name>A0A2X3F0L0_KLEPN</name>
<proteinExistence type="predicted"/>
<reference evidence="2 3" key="1">
    <citation type="submission" date="2018-06" db="EMBL/GenBank/DDBJ databases">
        <authorList>
            <consortium name="Pathogen Informatics"/>
            <person name="Doyle S."/>
        </authorList>
    </citation>
    <scope>NUCLEOTIDE SEQUENCE [LARGE SCALE GENOMIC DNA]</scope>
    <source>
        <strain evidence="2 3">NCTC9128</strain>
    </source>
</reference>
<keyword evidence="2" id="KW-0548">Nucleotidyltransferase</keyword>
<dbReference type="AlphaFoldDB" id="A0A2X3F0L0"/>
<dbReference type="Proteomes" id="UP000251088">
    <property type="component" value="Unassembled WGS sequence"/>
</dbReference>
<dbReference type="GO" id="GO:0016779">
    <property type="term" value="F:nucleotidyltransferase activity"/>
    <property type="evidence" value="ECO:0007669"/>
    <property type="project" value="UniProtKB-KW"/>
</dbReference>
<evidence type="ECO:0000313" key="3">
    <source>
        <dbReference type="Proteomes" id="UP000251088"/>
    </source>
</evidence>
<dbReference type="InterPro" id="IPR041459">
    <property type="entry name" value="MPTase-PolyVal"/>
</dbReference>
<dbReference type="EC" id="2.7.7.-" evidence="2"/>
<feature type="domain" description="Polyvalent protein metallopeptidase" evidence="1">
    <location>
        <begin position="2"/>
        <end position="95"/>
    </location>
</feature>
<dbReference type="EMBL" id="UAWN01000014">
    <property type="protein sequence ID" value="SQC39645.1"/>
    <property type="molecule type" value="Genomic_DNA"/>
</dbReference>